<name>A0A0A9BLI6_ARUDO</name>
<reference evidence="1" key="1">
    <citation type="submission" date="2014-09" db="EMBL/GenBank/DDBJ databases">
        <authorList>
            <person name="Magalhaes I.L.F."/>
            <person name="Oliveira U."/>
            <person name="Santos F.R."/>
            <person name="Vidigal T.H.D.A."/>
            <person name="Brescovit A.D."/>
            <person name="Santos A.J."/>
        </authorList>
    </citation>
    <scope>NUCLEOTIDE SEQUENCE</scope>
    <source>
        <tissue evidence="1">Shoot tissue taken approximately 20 cm above the soil surface</tissue>
    </source>
</reference>
<dbReference type="AlphaFoldDB" id="A0A0A9BLI6"/>
<proteinExistence type="predicted"/>
<accession>A0A0A9BLI6</accession>
<organism evidence="1">
    <name type="scientific">Arundo donax</name>
    <name type="common">Giant reed</name>
    <name type="synonym">Donax arundinaceus</name>
    <dbReference type="NCBI Taxonomy" id="35708"/>
    <lineage>
        <taxon>Eukaryota</taxon>
        <taxon>Viridiplantae</taxon>
        <taxon>Streptophyta</taxon>
        <taxon>Embryophyta</taxon>
        <taxon>Tracheophyta</taxon>
        <taxon>Spermatophyta</taxon>
        <taxon>Magnoliopsida</taxon>
        <taxon>Liliopsida</taxon>
        <taxon>Poales</taxon>
        <taxon>Poaceae</taxon>
        <taxon>PACMAD clade</taxon>
        <taxon>Arundinoideae</taxon>
        <taxon>Arundineae</taxon>
        <taxon>Arundo</taxon>
    </lineage>
</organism>
<evidence type="ECO:0000313" key="1">
    <source>
        <dbReference type="EMBL" id="JAD63028.1"/>
    </source>
</evidence>
<reference evidence="1" key="2">
    <citation type="journal article" date="2015" name="Data Brief">
        <title>Shoot transcriptome of the giant reed, Arundo donax.</title>
        <authorList>
            <person name="Barrero R.A."/>
            <person name="Guerrero F.D."/>
            <person name="Moolhuijzen P."/>
            <person name="Goolsby J.A."/>
            <person name="Tidwell J."/>
            <person name="Bellgard S.E."/>
            <person name="Bellgard M.I."/>
        </authorList>
    </citation>
    <scope>NUCLEOTIDE SEQUENCE</scope>
    <source>
        <tissue evidence="1">Shoot tissue taken approximately 20 cm above the soil surface</tissue>
    </source>
</reference>
<sequence>MDNTPGESFFLSGAVFWVELCW</sequence>
<protein>
    <submittedName>
        <fullName evidence="1">Uncharacterized protein</fullName>
    </submittedName>
</protein>
<dbReference type="EMBL" id="GBRH01234867">
    <property type="protein sequence ID" value="JAD63028.1"/>
    <property type="molecule type" value="Transcribed_RNA"/>
</dbReference>